<evidence type="ECO:0000313" key="3">
    <source>
        <dbReference type="Proteomes" id="UP001188597"/>
    </source>
</evidence>
<dbReference type="InterPro" id="IPR013103">
    <property type="entry name" value="RVT_2"/>
</dbReference>
<protein>
    <recommendedName>
        <fullName evidence="1">Reverse transcriptase Ty1/copia-type domain-containing protein</fullName>
    </recommendedName>
</protein>
<dbReference type="PANTHER" id="PTHR11439">
    <property type="entry name" value="GAG-POL-RELATED RETROTRANSPOSON"/>
    <property type="match status" value="1"/>
</dbReference>
<accession>A0AA89AW08</accession>
<keyword evidence="3" id="KW-1185">Reference proteome</keyword>
<feature type="domain" description="Reverse transcriptase Ty1/copia-type" evidence="1">
    <location>
        <begin position="12"/>
        <end position="160"/>
    </location>
</feature>
<dbReference type="Proteomes" id="UP001188597">
    <property type="component" value="Unassembled WGS sequence"/>
</dbReference>
<evidence type="ECO:0000259" key="1">
    <source>
        <dbReference type="Pfam" id="PF07727"/>
    </source>
</evidence>
<dbReference type="CDD" id="cd09272">
    <property type="entry name" value="RNase_HI_RT_Ty1"/>
    <property type="match status" value="1"/>
</dbReference>
<dbReference type="SUPFAM" id="SSF56672">
    <property type="entry name" value="DNA/RNA polymerases"/>
    <property type="match status" value="1"/>
</dbReference>
<dbReference type="InterPro" id="IPR043502">
    <property type="entry name" value="DNA/RNA_pol_sf"/>
</dbReference>
<dbReference type="EMBL" id="JAVXUP010001009">
    <property type="protein sequence ID" value="KAK3017340.1"/>
    <property type="molecule type" value="Genomic_DNA"/>
</dbReference>
<evidence type="ECO:0000313" key="2">
    <source>
        <dbReference type="EMBL" id="KAK3017340.1"/>
    </source>
</evidence>
<reference evidence="2" key="1">
    <citation type="submission" date="2022-12" db="EMBL/GenBank/DDBJ databases">
        <title>Draft genome assemblies for two species of Escallonia (Escalloniales).</title>
        <authorList>
            <person name="Chanderbali A."/>
            <person name="Dervinis C."/>
            <person name="Anghel I."/>
            <person name="Soltis D."/>
            <person name="Soltis P."/>
            <person name="Zapata F."/>
        </authorList>
    </citation>
    <scope>NUCLEOTIDE SEQUENCE</scope>
    <source>
        <strain evidence="2">UCBG64.0493</strain>
        <tissue evidence="2">Leaf</tissue>
    </source>
</reference>
<sequence length="410" mass="46454">MSDEMESLYKDQTWELVKPPLSQKIVGCKWVYKKEGIPEREDARYKARLVAKGFTQREGTNYNEIFFPVVKHTSIRVLLAMAALYDLELEQLDVNAALLHGELEEQIFMRQSEGFVIQDIEDHVYLLKKFLHGLKQSPRLWCKRFDPFMAERGYIKSAYDSFVVVGYVDSDYAGDLDRRISLISYVFTFLGCVISWKATLQTIVALSTTEAESIAETKAVKEAIRLKGLIVFEVQPYGAGVVAADGIFRMGHLTIEVAILASCFESVKREHSHSYAESFSGSVCYCLPPISLVVARLLVVNLVEVVVEEDVAVVLVMVVSEFMDLVVELVEIVDTSEVAVRINFQLDLLVLEVYGHDVILETQVIERVIAPNSIIHLHHLLLNLGILMPLRVLNILRLRLLYPDLREAVC</sequence>
<dbReference type="PANTHER" id="PTHR11439:SF491">
    <property type="entry name" value="INTEGRASE CATALYTIC DOMAIN-CONTAINING PROTEIN"/>
    <property type="match status" value="1"/>
</dbReference>
<proteinExistence type="predicted"/>
<gene>
    <name evidence="2" type="ORF">RJ639_007521</name>
</gene>
<dbReference type="AlphaFoldDB" id="A0AA89AW08"/>
<name>A0AA89AW08_9ASTE</name>
<organism evidence="2 3">
    <name type="scientific">Escallonia herrerae</name>
    <dbReference type="NCBI Taxonomy" id="1293975"/>
    <lineage>
        <taxon>Eukaryota</taxon>
        <taxon>Viridiplantae</taxon>
        <taxon>Streptophyta</taxon>
        <taxon>Embryophyta</taxon>
        <taxon>Tracheophyta</taxon>
        <taxon>Spermatophyta</taxon>
        <taxon>Magnoliopsida</taxon>
        <taxon>eudicotyledons</taxon>
        <taxon>Gunneridae</taxon>
        <taxon>Pentapetalae</taxon>
        <taxon>asterids</taxon>
        <taxon>campanulids</taxon>
        <taxon>Escalloniales</taxon>
        <taxon>Escalloniaceae</taxon>
        <taxon>Escallonia</taxon>
    </lineage>
</organism>
<comment type="caution">
    <text evidence="2">The sequence shown here is derived from an EMBL/GenBank/DDBJ whole genome shotgun (WGS) entry which is preliminary data.</text>
</comment>
<dbReference type="Pfam" id="PF07727">
    <property type="entry name" value="RVT_2"/>
    <property type="match status" value="1"/>
</dbReference>